<evidence type="ECO:0000259" key="17">
    <source>
        <dbReference type="Pfam" id="PF00361"/>
    </source>
</evidence>
<feature type="transmembrane region" description="Helical" evidence="16">
    <location>
        <begin position="120"/>
        <end position="139"/>
    </location>
</feature>
<feature type="transmembrane region" description="Helical" evidence="16">
    <location>
        <begin position="96"/>
        <end position="114"/>
    </location>
</feature>
<feature type="transmembrane region" description="Helical" evidence="16">
    <location>
        <begin position="207"/>
        <end position="236"/>
    </location>
</feature>
<feature type="transmembrane region" description="Helical" evidence="16">
    <location>
        <begin position="276"/>
        <end position="296"/>
    </location>
</feature>
<feature type="transmembrane region" description="Helical" evidence="16">
    <location>
        <begin position="248"/>
        <end position="269"/>
    </location>
</feature>
<evidence type="ECO:0000256" key="16">
    <source>
        <dbReference type="RuleBase" id="RU003404"/>
    </source>
</evidence>
<feature type="domain" description="NADH:quinone oxidoreductase/Mrp antiporter transmembrane" evidence="17">
    <location>
        <begin position="115"/>
        <end position="384"/>
    </location>
</feature>
<evidence type="ECO:0000259" key="18">
    <source>
        <dbReference type="Pfam" id="PF00662"/>
    </source>
</evidence>
<dbReference type="PRINTS" id="PR01434">
    <property type="entry name" value="NADHDHGNASE5"/>
</dbReference>
<evidence type="ECO:0000256" key="15">
    <source>
        <dbReference type="ARBA" id="ARBA00049551"/>
    </source>
</evidence>
<evidence type="ECO:0000256" key="1">
    <source>
        <dbReference type="ARBA" id="ARBA00004448"/>
    </source>
</evidence>
<reference evidence="20" key="1">
    <citation type="journal article" date="2017" name="Sci. Rep.">
        <title>Evolution of sex-dependent mtDNA transmission in freshwater mussels (Bivalvia: Unionida).</title>
        <authorList>
            <person name="Guerra D."/>
            <person name="Plazzi F."/>
            <person name="Stewart D.T."/>
            <person name="Bogan A.E."/>
            <person name="Hoeh W.R."/>
            <person name="Breton S."/>
        </authorList>
    </citation>
    <scope>NUCLEOTIDE SEQUENCE</scope>
    <source>
        <strain evidence="20">H2445</strain>
        <tissue evidence="20">Gonad</tissue>
    </source>
</reference>
<keyword evidence="8" id="KW-1278">Translocase</keyword>
<comment type="catalytic activity">
    <reaction evidence="15 16">
        <text>a ubiquinone + NADH + 5 H(+)(in) = a ubiquinol + NAD(+) + 4 H(+)(out)</text>
        <dbReference type="Rhea" id="RHEA:29091"/>
        <dbReference type="Rhea" id="RHEA-COMP:9565"/>
        <dbReference type="Rhea" id="RHEA-COMP:9566"/>
        <dbReference type="ChEBI" id="CHEBI:15378"/>
        <dbReference type="ChEBI" id="CHEBI:16389"/>
        <dbReference type="ChEBI" id="CHEBI:17976"/>
        <dbReference type="ChEBI" id="CHEBI:57540"/>
        <dbReference type="ChEBI" id="CHEBI:57945"/>
        <dbReference type="EC" id="7.1.1.2"/>
    </reaction>
</comment>
<evidence type="ECO:0000256" key="5">
    <source>
        <dbReference type="ARBA" id="ARBA00022660"/>
    </source>
</evidence>
<evidence type="ECO:0000256" key="14">
    <source>
        <dbReference type="ARBA" id="ARBA00023136"/>
    </source>
</evidence>
<gene>
    <name evidence="20" type="primary">nad5</name>
</gene>
<evidence type="ECO:0000259" key="19">
    <source>
        <dbReference type="Pfam" id="PF06455"/>
    </source>
</evidence>
<evidence type="ECO:0000256" key="9">
    <source>
        <dbReference type="ARBA" id="ARBA00022982"/>
    </source>
</evidence>
<feature type="transmembrane region" description="Helical" evidence="16">
    <location>
        <begin position="459"/>
        <end position="478"/>
    </location>
</feature>
<keyword evidence="5" id="KW-0679">Respiratory chain</keyword>
<feature type="transmembrane region" description="Helical" evidence="16">
    <location>
        <begin position="333"/>
        <end position="361"/>
    </location>
</feature>
<evidence type="ECO:0000256" key="8">
    <source>
        <dbReference type="ARBA" id="ARBA00022967"/>
    </source>
</evidence>
<dbReference type="PANTHER" id="PTHR42829:SF2">
    <property type="entry name" value="NADH-UBIQUINONE OXIDOREDUCTASE CHAIN 5"/>
    <property type="match status" value="1"/>
</dbReference>
<feature type="domain" description="NADH-Ubiquinone oxidoreductase (complex I) chain 5 N-terminal" evidence="18">
    <location>
        <begin position="51"/>
        <end position="96"/>
    </location>
</feature>
<keyword evidence="4 16" id="KW-0813">Transport</keyword>
<evidence type="ECO:0000256" key="11">
    <source>
        <dbReference type="ARBA" id="ARBA00023027"/>
    </source>
</evidence>
<keyword evidence="6 16" id="KW-0812">Transmembrane</keyword>
<keyword evidence="9" id="KW-0249">Electron transport</keyword>
<evidence type="ECO:0000256" key="13">
    <source>
        <dbReference type="ARBA" id="ARBA00023128"/>
    </source>
</evidence>
<dbReference type="AlphaFoldDB" id="A0A1X9JP72"/>
<keyword evidence="12 16" id="KW-0830">Ubiquinone</keyword>
<feature type="transmembrane region" description="Helical" evidence="16">
    <location>
        <begin position="53"/>
        <end position="84"/>
    </location>
</feature>
<dbReference type="GO" id="GO:0015990">
    <property type="term" value="P:electron transport coupled proton transport"/>
    <property type="evidence" value="ECO:0007669"/>
    <property type="project" value="TreeGrafter"/>
</dbReference>
<keyword evidence="13 16" id="KW-0496">Mitochondrion</keyword>
<dbReference type="InterPro" id="IPR010934">
    <property type="entry name" value="NADH_DH_su5_C"/>
</dbReference>
<feature type="transmembrane region" description="Helical" evidence="16">
    <location>
        <begin position="415"/>
        <end position="439"/>
    </location>
</feature>
<dbReference type="GO" id="GO:0005743">
    <property type="term" value="C:mitochondrial inner membrane"/>
    <property type="evidence" value="ECO:0007669"/>
    <property type="project" value="UniProtKB-SubCell"/>
</dbReference>
<proteinExistence type="inferred from homology"/>
<dbReference type="InterPro" id="IPR001750">
    <property type="entry name" value="ND/Mrp_TM"/>
</dbReference>
<keyword evidence="11 16" id="KW-0520">NAD</keyword>
<feature type="transmembrane region" description="Helical" evidence="16">
    <location>
        <begin position="308"/>
        <end position="326"/>
    </location>
</feature>
<evidence type="ECO:0000313" key="20">
    <source>
        <dbReference type="EMBL" id="AQT38504.1"/>
    </source>
</evidence>
<evidence type="ECO:0000256" key="10">
    <source>
        <dbReference type="ARBA" id="ARBA00022989"/>
    </source>
</evidence>
<comment type="similarity">
    <text evidence="16">Belongs to the complex I subunit 5 family.</text>
</comment>
<feature type="transmembrane region" description="Helical" evidence="16">
    <location>
        <begin position="176"/>
        <end position="195"/>
    </location>
</feature>
<evidence type="ECO:0000256" key="6">
    <source>
        <dbReference type="ARBA" id="ARBA00022692"/>
    </source>
</evidence>
<evidence type="ECO:0000256" key="7">
    <source>
        <dbReference type="ARBA" id="ARBA00022792"/>
    </source>
</evidence>
<feature type="transmembrane region" description="Helical" evidence="16">
    <location>
        <begin position="552"/>
        <end position="571"/>
    </location>
</feature>
<keyword evidence="14 16" id="KW-0472">Membrane</keyword>
<sequence length="572" mass="62049">MKKLVGGSFSPLYCGVFMYFVGIIVLVFGGFMGGVFSGSSYIVDWGFFEYSSVGWSLCFIFDFVSISFFFLVCLISGSVFLFSMNYMENEVFLHRFSLLVMAFVGSMGLLIFIPSLVSVLIGWDGLGIVSFGLVVYYQNKKSLAAGMLTALVNRVGDVMLILCICVMTGWGEWSMVVSLSGECLVFVCSMFVLGAMTKSAQIPFSSWLPAAMAAPTPVSALVHSSTLVTAGIYLLVRFYWSLVENSEILWFLSKVGMLTLLMAGLGACLEVDLKKVIALSTLSQLGLMVVTISLGYPMVACFHLFTHALFKALLFLCAGSMIHLMVDGQDGRLLGGVGSLSPFSGGCLILSGIALSGMPFLSGFYSKDTILEACLTSGYGYFYVSTLFLGSSMSLFYSIRLSLLGMYKSSSGNSLLNYGSGSFYVVFAMVVLVVGTIFGGWCMQNMFVLFVGFDLVCEASKYIIMVVTFVGASYLLNYEGKMMSFLDYPVSKFTYFMSYMWFLSKLSGGPISGGGMKVASEAFSTLDMGWMEVLGGQGAFSSLGVSIKGFSVIHGLGLLGFIRIFMLVFTFL</sequence>
<evidence type="ECO:0000256" key="2">
    <source>
        <dbReference type="ARBA" id="ARBA00012944"/>
    </source>
</evidence>
<feature type="transmembrane region" description="Helical" evidence="16">
    <location>
        <begin position="151"/>
        <end position="170"/>
    </location>
</feature>
<evidence type="ECO:0000256" key="4">
    <source>
        <dbReference type="ARBA" id="ARBA00022448"/>
    </source>
</evidence>
<keyword evidence="10 16" id="KW-1133">Transmembrane helix</keyword>
<organism evidence="20">
    <name type="scientific">Anodontites trapesialis</name>
    <dbReference type="NCBI Taxonomy" id="1961152"/>
    <lineage>
        <taxon>Eukaryota</taxon>
        <taxon>Metazoa</taxon>
        <taxon>Spiralia</taxon>
        <taxon>Lophotrochozoa</taxon>
        <taxon>Mollusca</taxon>
        <taxon>Bivalvia</taxon>
        <taxon>Autobranchia</taxon>
        <taxon>Heteroconchia</taxon>
        <taxon>Palaeoheterodonta</taxon>
        <taxon>Unionida</taxon>
        <taxon>Muteloidea</taxon>
        <taxon>Mycetopodidae</taxon>
        <taxon>Anodontites</taxon>
    </lineage>
</organism>
<accession>A0A1X9JP72</accession>
<evidence type="ECO:0000256" key="12">
    <source>
        <dbReference type="ARBA" id="ARBA00023075"/>
    </source>
</evidence>
<dbReference type="EMBL" id="KU873119">
    <property type="protein sequence ID" value="AQT38504.1"/>
    <property type="molecule type" value="Genomic_DNA"/>
</dbReference>
<comment type="subcellular location">
    <subcellularLocation>
        <location evidence="1">Mitochondrion inner membrane</location>
        <topology evidence="1">Multi-pass membrane protein</topology>
    </subcellularLocation>
</comment>
<protein>
    <recommendedName>
        <fullName evidence="3 16">NADH-ubiquinone oxidoreductase chain 5</fullName>
        <ecNumber evidence="2 16">7.1.1.2</ecNumber>
    </recommendedName>
</protein>
<dbReference type="Pfam" id="PF00361">
    <property type="entry name" value="Proton_antipo_M"/>
    <property type="match status" value="1"/>
</dbReference>
<dbReference type="GO" id="GO:0042773">
    <property type="term" value="P:ATP synthesis coupled electron transport"/>
    <property type="evidence" value="ECO:0007669"/>
    <property type="project" value="InterPro"/>
</dbReference>
<feature type="domain" description="NADH dehydrogenase subunit 5 C-terminal" evidence="19">
    <location>
        <begin position="397"/>
        <end position="569"/>
    </location>
</feature>
<geneLocation type="mitochondrion" evidence="20"/>
<keyword evidence="7" id="KW-0999">Mitochondrion inner membrane</keyword>
<feature type="transmembrane region" description="Helical" evidence="16">
    <location>
        <begin position="12"/>
        <end position="33"/>
    </location>
</feature>
<dbReference type="InterPro" id="IPR003945">
    <property type="entry name" value="NU5C-like"/>
</dbReference>
<dbReference type="PANTHER" id="PTHR42829">
    <property type="entry name" value="NADH-UBIQUINONE OXIDOREDUCTASE CHAIN 5"/>
    <property type="match status" value="1"/>
</dbReference>
<evidence type="ECO:0000256" key="3">
    <source>
        <dbReference type="ARBA" id="ARBA00021096"/>
    </source>
</evidence>
<name>A0A1X9JP72_9BIVA</name>
<feature type="transmembrane region" description="Helical" evidence="16">
    <location>
        <begin position="381"/>
        <end position="403"/>
    </location>
</feature>
<dbReference type="Pfam" id="PF06455">
    <property type="entry name" value="NADH5_C"/>
    <property type="match status" value="1"/>
</dbReference>
<dbReference type="GO" id="GO:0003954">
    <property type="term" value="F:NADH dehydrogenase activity"/>
    <property type="evidence" value="ECO:0007669"/>
    <property type="project" value="TreeGrafter"/>
</dbReference>
<comment type="function">
    <text evidence="16">Core subunit of the mitochondrial membrane respiratory chain NADH dehydrogenase (Complex I) which catalyzes electron transfer from NADH through the respiratory chain, using ubiquinone as an electron acceptor. Essential for the catalytic activity and assembly of complex I.</text>
</comment>
<dbReference type="InterPro" id="IPR001516">
    <property type="entry name" value="Proton_antipo_N"/>
</dbReference>
<dbReference type="EC" id="7.1.1.2" evidence="2 16"/>
<dbReference type="Pfam" id="PF00662">
    <property type="entry name" value="Proton_antipo_N"/>
    <property type="match status" value="1"/>
</dbReference>
<dbReference type="GO" id="GO:0008137">
    <property type="term" value="F:NADH dehydrogenase (ubiquinone) activity"/>
    <property type="evidence" value="ECO:0007669"/>
    <property type="project" value="UniProtKB-EC"/>
</dbReference>